<reference evidence="1 2" key="1">
    <citation type="submission" date="2024-01" db="EMBL/GenBank/DDBJ databases">
        <title>The genomes of 5 underutilized Papilionoideae crops provide insights into root nodulation and disease resistanc.</title>
        <authorList>
            <person name="Jiang F."/>
        </authorList>
    </citation>
    <scope>NUCLEOTIDE SEQUENCE [LARGE SCALE GENOMIC DNA]</scope>
    <source>
        <strain evidence="1">LVBAO_FW01</strain>
        <tissue evidence="1">Leaves</tissue>
    </source>
</reference>
<dbReference type="AlphaFoldDB" id="A0AAN9LSK1"/>
<accession>A0AAN9LSK1</accession>
<name>A0AAN9LSK1_CANGL</name>
<evidence type="ECO:0000313" key="2">
    <source>
        <dbReference type="Proteomes" id="UP001367508"/>
    </source>
</evidence>
<proteinExistence type="predicted"/>
<dbReference type="Proteomes" id="UP001367508">
    <property type="component" value="Unassembled WGS sequence"/>
</dbReference>
<sequence>MMRRLWGEGFFDPAMMKWTSKNTGSATCKRGMTLLEVMIAHLPSPTTAQKDSVKNLHGGPLDEQYALLPNAVILMAL</sequence>
<gene>
    <name evidence="1" type="ORF">VNO77_19430</name>
</gene>
<dbReference type="EMBL" id="JAYMYQ010000004">
    <property type="protein sequence ID" value="KAK7338798.1"/>
    <property type="molecule type" value="Genomic_DNA"/>
</dbReference>
<evidence type="ECO:0000313" key="1">
    <source>
        <dbReference type="EMBL" id="KAK7338798.1"/>
    </source>
</evidence>
<protein>
    <submittedName>
        <fullName evidence="1">Uncharacterized protein</fullName>
    </submittedName>
</protein>
<organism evidence="1 2">
    <name type="scientific">Canavalia gladiata</name>
    <name type="common">Sword bean</name>
    <name type="synonym">Dolichos gladiatus</name>
    <dbReference type="NCBI Taxonomy" id="3824"/>
    <lineage>
        <taxon>Eukaryota</taxon>
        <taxon>Viridiplantae</taxon>
        <taxon>Streptophyta</taxon>
        <taxon>Embryophyta</taxon>
        <taxon>Tracheophyta</taxon>
        <taxon>Spermatophyta</taxon>
        <taxon>Magnoliopsida</taxon>
        <taxon>eudicotyledons</taxon>
        <taxon>Gunneridae</taxon>
        <taxon>Pentapetalae</taxon>
        <taxon>rosids</taxon>
        <taxon>fabids</taxon>
        <taxon>Fabales</taxon>
        <taxon>Fabaceae</taxon>
        <taxon>Papilionoideae</taxon>
        <taxon>50 kb inversion clade</taxon>
        <taxon>NPAAA clade</taxon>
        <taxon>indigoferoid/millettioid clade</taxon>
        <taxon>Phaseoleae</taxon>
        <taxon>Canavalia</taxon>
    </lineage>
</organism>
<comment type="caution">
    <text evidence="1">The sequence shown here is derived from an EMBL/GenBank/DDBJ whole genome shotgun (WGS) entry which is preliminary data.</text>
</comment>
<keyword evidence="2" id="KW-1185">Reference proteome</keyword>